<name>A0A545TDM4_9GAMM</name>
<reference evidence="4 5" key="1">
    <citation type="submission" date="2019-06" db="EMBL/GenBank/DDBJ databases">
        <title>Draft genome of Aliikangiella marina GYP-15.</title>
        <authorList>
            <person name="Wang G."/>
        </authorList>
    </citation>
    <scope>NUCLEOTIDE SEQUENCE [LARGE SCALE GENOMIC DNA]</scope>
    <source>
        <strain evidence="4 5">GYP-15</strain>
    </source>
</reference>
<sequence length="207" mass="22024">MNNLIIIGGGRFGRFTRCLAEVCQFKVLGFADDTMSPGTIVDDLPVLGNTEILDELQTKHQAQLIICISHMAKRKALAKTCAAQNLTLATLIHPTVIQYPRSKIGKGVVIQPYSVIQTGAIIENNVLIEESSTIGVDVLIGENSVLAPHVVVTGGTRVEKNCFIGSNTTINPDLHIAAHGLIGSGSTVIRDTEANSVFAGAPAKKIR</sequence>
<dbReference type="Proteomes" id="UP000317839">
    <property type="component" value="Unassembled WGS sequence"/>
</dbReference>
<evidence type="ECO:0000256" key="2">
    <source>
        <dbReference type="PIRSR" id="PIRSR620019-2"/>
    </source>
</evidence>
<dbReference type="InterPro" id="IPR001451">
    <property type="entry name" value="Hexapep"/>
</dbReference>
<comment type="caution">
    <text evidence="4">The sequence shown here is derived from an EMBL/GenBank/DDBJ whole genome shotgun (WGS) entry which is preliminary data.</text>
</comment>
<accession>A0A545TDM4</accession>
<dbReference type="Pfam" id="PF17836">
    <property type="entry name" value="PglD_N"/>
    <property type="match status" value="1"/>
</dbReference>
<feature type="binding site" evidence="2">
    <location>
        <begin position="32"/>
        <end position="33"/>
    </location>
    <ligand>
        <name>substrate</name>
    </ligand>
</feature>
<dbReference type="PANTHER" id="PTHR43300">
    <property type="entry name" value="ACETYLTRANSFERASE"/>
    <property type="match status" value="1"/>
</dbReference>
<dbReference type="CDD" id="cd03360">
    <property type="entry name" value="LbH_AT_putative"/>
    <property type="match status" value="1"/>
</dbReference>
<organism evidence="4 5">
    <name type="scientific">Aliikangiella marina</name>
    <dbReference type="NCBI Taxonomy" id="1712262"/>
    <lineage>
        <taxon>Bacteria</taxon>
        <taxon>Pseudomonadati</taxon>
        <taxon>Pseudomonadota</taxon>
        <taxon>Gammaproteobacteria</taxon>
        <taxon>Oceanospirillales</taxon>
        <taxon>Pleioneaceae</taxon>
        <taxon>Aliikangiella</taxon>
    </lineage>
</organism>
<dbReference type="SUPFAM" id="SSF51161">
    <property type="entry name" value="Trimeric LpxA-like enzymes"/>
    <property type="match status" value="1"/>
</dbReference>
<dbReference type="InterPro" id="IPR011004">
    <property type="entry name" value="Trimer_LpxA-like_sf"/>
</dbReference>
<dbReference type="Pfam" id="PF00132">
    <property type="entry name" value="Hexapep"/>
    <property type="match status" value="1"/>
</dbReference>
<dbReference type="PANTHER" id="PTHR43300:SF7">
    <property type="entry name" value="UDP-N-ACETYLBACILLOSAMINE N-ACETYLTRANSFERASE"/>
    <property type="match status" value="1"/>
</dbReference>
<dbReference type="AlphaFoldDB" id="A0A545TDM4"/>
<dbReference type="RefSeq" id="WP_142941939.1">
    <property type="nucleotide sequence ID" value="NZ_VIKR01000002.1"/>
</dbReference>
<dbReference type="Gene3D" id="3.40.50.20">
    <property type="match status" value="1"/>
</dbReference>
<comment type="similarity">
    <text evidence="1">Belongs to the transferase hexapeptide repeat family.</text>
</comment>
<evidence type="ECO:0000259" key="3">
    <source>
        <dbReference type="Pfam" id="PF17836"/>
    </source>
</evidence>
<protein>
    <recommendedName>
        <fullName evidence="3">PglD N-terminal domain-containing protein</fullName>
    </recommendedName>
</protein>
<feature type="domain" description="PglD N-terminal" evidence="3">
    <location>
        <begin position="3"/>
        <end position="79"/>
    </location>
</feature>
<evidence type="ECO:0000313" key="5">
    <source>
        <dbReference type="Proteomes" id="UP000317839"/>
    </source>
</evidence>
<evidence type="ECO:0000313" key="4">
    <source>
        <dbReference type="EMBL" id="TQV75323.1"/>
    </source>
</evidence>
<proteinExistence type="inferred from homology"/>
<keyword evidence="5" id="KW-1185">Reference proteome</keyword>
<dbReference type="InterPro" id="IPR050179">
    <property type="entry name" value="Trans_hexapeptide_repeat"/>
</dbReference>
<dbReference type="NCBIfam" id="TIGR03570">
    <property type="entry name" value="NeuD_NnaD"/>
    <property type="match status" value="1"/>
</dbReference>
<dbReference type="Gene3D" id="2.160.10.10">
    <property type="entry name" value="Hexapeptide repeat proteins"/>
    <property type="match status" value="1"/>
</dbReference>
<dbReference type="OrthoDB" id="9794407at2"/>
<dbReference type="InterPro" id="IPR020019">
    <property type="entry name" value="AcTrfase_PglD-like"/>
</dbReference>
<dbReference type="EMBL" id="VIKR01000002">
    <property type="protein sequence ID" value="TQV75323.1"/>
    <property type="molecule type" value="Genomic_DNA"/>
</dbReference>
<dbReference type="InterPro" id="IPR041561">
    <property type="entry name" value="PglD_N"/>
</dbReference>
<gene>
    <name evidence="4" type="ORF">FLL45_10340</name>
</gene>
<evidence type="ECO:0000256" key="1">
    <source>
        <dbReference type="ARBA" id="ARBA00007274"/>
    </source>
</evidence>